<organism evidence="2 3">
    <name type="scientific">Candidatus Magasanikbacteria bacterium GW2011_GWA2_42_32</name>
    <dbReference type="NCBI Taxonomy" id="1619039"/>
    <lineage>
        <taxon>Bacteria</taxon>
        <taxon>Candidatus Magasanikiibacteriota</taxon>
    </lineage>
</organism>
<keyword evidence="1" id="KW-0472">Membrane</keyword>
<dbReference type="Pfam" id="PF12666">
    <property type="entry name" value="PrgI"/>
    <property type="match status" value="1"/>
</dbReference>
<reference evidence="2 3" key="1">
    <citation type="journal article" date="2015" name="Nature">
        <title>rRNA introns, odd ribosomes, and small enigmatic genomes across a large radiation of phyla.</title>
        <authorList>
            <person name="Brown C.T."/>
            <person name="Hug L.A."/>
            <person name="Thomas B.C."/>
            <person name="Sharon I."/>
            <person name="Castelle C.J."/>
            <person name="Singh A."/>
            <person name="Wilkins M.J."/>
            <person name="Williams K.H."/>
            <person name="Banfield J.F."/>
        </authorList>
    </citation>
    <scope>NUCLEOTIDE SEQUENCE [LARGE SCALE GENOMIC DNA]</scope>
</reference>
<dbReference type="InterPro" id="IPR024414">
    <property type="entry name" value="Uncharacterised_PrgI"/>
</dbReference>
<dbReference type="AlphaFoldDB" id="A0A0G1D5D1"/>
<comment type="caution">
    <text evidence="2">The sequence shown here is derived from an EMBL/GenBank/DDBJ whole genome shotgun (WGS) entry which is preliminary data.</text>
</comment>
<protein>
    <recommendedName>
        <fullName evidence="4">PrgI family protein</fullName>
    </recommendedName>
</protein>
<dbReference type="Proteomes" id="UP000034837">
    <property type="component" value="Unassembled WGS sequence"/>
</dbReference>
<evidence type="ECO:0008006" key="4">
    <source>
        <dbReference type="Google" id="ProtNLM"/>
    </source>
</evidence>
<evidence type="ECO:0000256" key="1">
    <source>
        <dbReference type="SAM" id="Phobius"/>
    </source>
</evidence>
<gene>
    <name evidence="2" type="ORF">UV20_C0002G0027</name>
</gene>
<proteinExistence type="predicted"/>
<name>A0A0G1D5D1_9BACT</name>
<feature type="transmembrane region" description="Helical" evidence="1">
    <location>
        <begin position="46"/>
        <end position="64"/>
    </location>
</feature>
<keyword evidence="1" id="KW-0812">Transmembrane</keyword>
<evidence type="ECO:0000313" key="2">
    <source>
        <dbReference type="EMBL" id="KKS57238.1"/>
    </source>
</evidence>
<evidence type="ECO:0000313" key="3">
    <source>
        <dbReference type="Proteomes" id="UP000034837"/>
    </source>
</evidence>
<sequence>MMQFTVPQFIEVEDKIFGPITVRQFIILLVDGIILAICWKFTDLTLFIILLVILGGGGLVTAFLKVNGQPFHYFLLNFLQTLQKPTLRVWHKFYSDQELRHLAQMEKEAPPPPKPYKEPVSISRLSEMTLVVDTGGKYTPEE</sequence>
<feature type="transmembrane region" description="Helical" evidence="1">
    <location>
        <begin position="20"/>
        <end position="39"/>
    </location>
</feature>
<dbReference type="EMBL" id="LCDO01000002">
    <property type="protein sequence ID" value="KKS57238.1"/>
    <property type="molecule type" value="Genomic_DNA"/>
</dbReference>
<keyword evidence="1" id="KW-1133">Transmembrane helix</keyword>
<accession>A0A0G1D5D1</accession>